<evidence type="ECO:0000256" key="1">
    <source>
        <dbReference type="ARBA" id="ARBA00000077"/>
    </source>
</evidence>
<feature type="binding site" evidence="8">
    <location>
        <position position="61"/>
    </location>
    <ligand>
        <name>a divalent metal cation</name>
        <dbReference type="ChEBI" id="CHEBI:60240"/>
    </ligand>
</feature>
<comment type="cofactor">
    <cofactor evidence="2">
        <name>Mg(2+)</name>
        <dbReference type="ChEBI" id="CHEBI:18420"/>
    </cofactor>
</comment>
<evidence type="ECO:0000313" key="11">
    <source>
        <dbReference type="EMBL" id="PSN68365.1"/>
    </source>
</evidence>
<dbReference type="PROSITE" id="PS51975">
    <property type="entry name" value="RNASE_H_2"/>
    <property type="match status" value="1"/>
</dbReference>
<dbReference type="PANTHER" id="PTHR10954">
    <property type="entry name" value="RIBONUCLEASE H2 SUBUNIT A"/>
    <property type="match status" value="1"/>
</dbReference>
<evidence type="ECO:0000256" key="2">
    <source>
        <dbReference type="ARBA" id="ARBA00001946"/>
    </source>
</evidence>
<dbReference type="EMBL" id="KZ678134">
    <property type="protein sequence ID" value="PSN68365.1"/>
    <property type="molecule type" value="Genomic_DNA"/>
</dbReference>
<dbReference type="FunFam" id="1.10.10.460:FF:000001">
    <property type="entry name" value="Ribonuclease"/>
    <property type="match status" value="1"/>
</dbReference>
<name>A0A2T2NSE7_CORCC</name>
<proteinExistence type="inferred from homology"/>
<evidence type="ECO:0000256" key="6">
    <source>
        <dbReference type="ARBA" id="ARBA00022759"/>
    </source>
</evidence>
<dbReference type="InterPro" id="IPR024567">
    <property type="entry name" value="RNase_HII/HIII_dom"/>
</dbReference>
<evidence type="ECO:0000256" key="5">
    <source>
        <dbReference type="ARBA" id="ARBA00022723"/>
    </source>
</evidence>
<dbReference type="FunFam" id="3.30.420.10:FF:000016">
    <property type="entry name" value="Ribonuclease"/>
    <property type="match status" value="1"/>
</dbReference>
<feature type="domain" description="RNase H type-2" evidence="10">
    <location>
        <begin position="55"/>
        <end position="293"/>
    </location>
</feature>
<dbReference type="Gene3D" id="3.30.420.10">
    <property type="entry name" value="Ribonuclease H-like superfamily/Ribonuclease H"/>
    <property type="match status" value="1"/>
</dbReference>
<dbReference type="GO" id="GO:0046872">
    <property type="term" value="F:metal ion binding"/>
    <property type="evidence" value="ECO:0007669"/>
    <property type="project" value="UniProtKB-KW"/>
</dbReference>
<evidence type="ECO:0000256" key="8">
    <source>
        <dbReference type="PROSITE-ProRule" id="PRU01319"/>
    </source>
</evidence>
<dbReference type="Gene3D" id="1.10.10.460">
    <property type="entry name" value="Ribonuclease hii. Domain 2"/>
    <property type="match status" value="1"/>
</dbReference>
<dbReference type="GO" id="GO:0004523">
    <property type="term" value="F:RNA-DNA hybrid ribonuclease activity"/>
    <property type="evidence" value="ECO:0007669"/>
    <property type="project" value="UniProtKB-UniRule"/>
</dbReference>
<feature type="binding site" evidence="8">
    <location>
        <position position="62"/>
    </location>
    <ligand>
        <name>a divalent metal cation</name>
        <dbReference type="ChEBI" id="CHEBI:60240"/>
    </ligand>
</feature>
<dbReference type="InterPro" id="IPR023160">
    <property type="entry name" value="RNase_HII_hlx-loop-hlx_cap_dom"/>
</dbReference>
<dbReference type="InterPro" id="IPR012337">
    <property type="entry name" value="RNaseH-like_sf"/>
</dbReference>
<dbReference type="InterPro" id="IPR036397">
    <property type="entry name" value="RNaseH_sf"/>
</dbReference>
<dbReference type="GO" id="GO:0032299">
    <property type="term" value="C:ribonuclease H2 complex"/>
    <property type="evidence" value="ECO:0007669"/>
    <property type="project" value="TreeGrafter"/>
</dbReference>
<keyword evidence="12" id="KW-1185">Reference proteome</keyword>
<dbReference type="AlphaFoldDB" id="A0A2T2NSE7"/>
<protein>
    <recommendedName>
        <fullName evidence="9">Ribonuclease</fullName>
        <ecNumber evidence="9">3.1.26.4</ecNumber>
    </recommendedName>
</protein>
<comment type="catalytic activity">
    <reaction evidence="1 8 9">
        <text>Endonucleolytic cleavage to 5'-phosphomonoester.</text>
        <dbReference type="EC" id="3.1.26.4"/>
    </reaction>
</comment>
<sequence length="339" mass="37522">MDVQDTEPKDQFEILMAPSQAFMAPSIYKPEILAGESYSHFSPIPKQIAEDMSTECVLGVDEAGRGPVLGPMVYALYYLPTELHHSLLAKKHSFDDSKVLTPEVRQNLMRKLCTEDSDLHNSSGWATRLLSARDISAHMLAPSQYNLNAQAMDATIALIKEVLARGVNVKEIYIDTIGKPEIYQKKLERIWPTINITVAKKADSLYPVVSAASVCAKVTRDAALEVCYEPYRNAAASDEGVGKSGPPAWGSGYPSDARCSTWLKQNMDPVFGWGNECRFSWGTAKDLLESKGAALKVDWPVHDDSNDMRVTDFFAAKADGGDELADWFGKRVTEEMEVF</sequence>
<dbReference type="STRING" id="1448308.A0A2T2NSE7"/>
<dbReference type="SUPFAM" id="SSF53098">
    <property type="entry name" value="Ribonuclease H-like"/>
    <property type="match status" value="1"/>
</dbReference>
<comment type="cofactor">
    <cofactor evidence="8">
        <name>Mn(2+)</name>
        <dbReference type="ChEBI" id="CHEBI:29035"/>
    </cofactor>
    <cofactor evidence="8">
        <name>Mg(2+)</name>
        <dbReference type="ChEBI" id="CHEBI:18420"/>
    </cofactor>
    <text evidence="8">Manganese or magnesium. Binds 1 divalent metal ion per monomer in the absence of substrate. May bind a second metal ion after substrate binding.</text>
</comment>
<evidence type="ECO:0000256" key="7">
    <source>
        <dbReference type="ARBA" id="ARBA00022801"/>
    </source>
</evidence>
<dbReference type="CDD" id="cd07181">
    <property type="entry name" value="RNase_HII_eukaryota_like"/>
    <property type="match status" value="1"/>
</dbReference>
<keyword evidence="6 8" id="KW-0255">Endonuclease</keyword>
<dbReference type="InterPro" id="IPR001352">
    <property type="entry name" value="RNase_HII/HIII"/>
</dbReference>
<dbReference type="NCBIfam" id="TIGR00729">
    <property type="entry name" value="ribonuclease HII"/>
    <property type="match status" value="1"/>
</dbReference>
<dbReference type="GO" id="GO:0003723">
    <property type="term" value="F:RNA binding"/>
    <property type="evidence" value="ECO:0007669"/>
    <property type="project" value="UniProtKB-UniRule"/>
</dbReference>
<evidence type="ECO:0000256" key="4">
    <source>
        <dbReference type="ARBA" id="ARBA00022722"/>
    </source>
</evidence>
<feature type="binding site" evidence="8">
    <location>
        <position position="175"/>
    </location>
    <ligand>
        <name>a divalent metal cation</name>
        <dbReference type="ChEBI" id="CHEBI:60240"/>
    </ligand>
</feature>
<comment type="function">
    <text evidence="9">Endonuclease that specifically degrades the RNA of RNA-DNA hybrids.</text>
</comment>
<keyword evidence="4 8" id="KW-0540">Nuclease</keyword>
<accession>A0A2T2NSE7</accession>
<evidence type="ECO:0000256" key="3">
    <source>
        <dbReference type="ARBA" id="ARBA00007058"/>
    </source>
</evidence>
<comment type="similarity">
    <text evidence="3">Belongs to the RNase HII family. Eukaryotic subfamily.</text>
</comment>
<dbReference type="GO" id="GO:0006298">
    <property type="term" value="P:mismatch repair"/>
    <property type="evidence" value="ECO:0007669"/>
    <property type="project" value="TreeGrafter"/>
</dbReference>
<dbReference type="GO" id="GO:0043137">
    <property type="term" value="P:DNA replication, removal of RNA primer"/>
    <property type="evidence" value="ECO:0007669"/>
    <property type="project" value="TreeGrafter"/>
</dbReference>
<organism evidence="11 12">
    <name type="scientific">Corynespora cassiicola Philippines</name>
    <dbReference type="NCBI Taxonomy" id="1448308"/>
    <lineage>
        <taxon>Eukaryota</taxon>
        <taxon>Fungi</taxon>
        <taxon>Dikarya</taxon>
        <taxon>Ascomycota</taxon>
        <taxon>Pezizomycotina</taxon>
        <taxon>Dothideomycetes</taxon>
        <taxon>Pleosporomycetidae</taxon>
        <taxon>Pleosporales</taxon>
        <taxon>Corynesporascaceae</taxon>
        <taxon>Corynespora</taxon>
    </lineage>
</organism>
<dbReference type="InterPro" id="IPR004649">
    <property type="entry name" value="RNase_H2_suA"/>
</dbReference>
<reference evidence="11 12" key="1">
    <citation type="journal article" date="2018" name="Front. Microbiol.">
        <title>Genome-Wide Analysis of Corynespora cassiicola Leaf Fall Disease Putative Effectors.</title>
        <authorList>
            <person name="Lopez D."/>
            <person name="Ribeiro S."/>
            <person name="Label P."/>
            <person name="Fumanal B."/>
            <person name="Venisse J.S."/>
            <person name="Kohler A."/>
            <person name="de Oliveira R.R."/>
            <person name="Labutti K."/>
            <person name="Lipzen A."/>
            <person name="Lail K."/>
            <person name="Bauer D."/>
            <person name="Ohm R.A."/>
            <person name="Barry K.W."/>
            <person name="Spatafora J."/>
            <person name="Grigoriev I.V."/>
            <person name="Martin F.M."/>
            <person name="Pujade-Renaud V."/>
        </authorList>
    </citation>
    <scope>NUCLEOTIDE SEQUENCE [LARGE SCALE GENOMIC DNA]</scope>
    <source>
        <strain evidence="11 12">Philippines</strain>
    </source>
</reference>
<dbReference type="OrthoDB" id="7462577at2759"/>
<dbReference type="Proteomes" id="UP000240883">
    <property type="component" value="Unassembled WGS sequence"/>
</dbReference>
<evidence type="ECO:0000256" key="9">
    <source>
        <dbReference type="RuleBase" id="RU003515"/>
    </source>
</evidence>
<keyword evidence="5 8" id="KW-0479">Metal-binding</keyword>
<dbReference type="EC" id="3.1.26.4" evidence="9"/>
<dbReference type="PANTHER" id="PTHR10954:SF7">
    <property type="entry name" value="RIBONUCLEASE H2 SUBUNIT A"/>
    <property type="match status" value="1"/>
</dbReference>
<dbReference type="Pfam" id="PF01351">
    <property type="entry name" value="RNase_HII"/>
    <property type="match status" value="1"/>
</dbReference>
<keyword evidence="7 8" id="KW-0378">Hydrolase</keyword>
<gene>
    <name evidence="11" type="ORF">BS50DRAFT_491662</name>
</gene>
<evidence type="ECO:0000313" key="12">
    <source>
        <dbReference type="Proteomes" id="UP000240883"/>
    </source>
</evidence>
<evidence type="ECO:0000259" key="10">
    <source>
        <dbReference type="PROSITE" id="PS51975"/>
    </source>
</evidence>